<sequence>MVYCPMSMMERYCLRLLLCYRKGPTSFADIRTVDGTVCATYQEAATVAGLLQDDNEWDRALEEAVSFQMPSQLRQLFALILSEGPPQNPRRLWDAYEEHMCEDFRREHQERYTPEDSEQNRLLRSVEHFRALQVIDQYLRGTTPSKALTAFPDLPQLAEFGNLPEHLMQQSHRDSIVANVLIDAERSYSIRDLDNTLTSLHLLNAEQRSVYDVITEAEDSTELEQSQSDTPANRIGGEGHLFFLYGPGGTGKTFLLELILAHSRRRSKIALAVAPSGIAALLLSGGRTMHSTFKVPLVLEENSHCEIPIQSQLADLLRQASLIVWDGASMSSRYALEAVDRTLQDVVGVNRPFGGKVVMLCGDFRQILPIVPKGTVAQVLQQCIRMSPLWNYFRVMRLRTNMRVQMAPNAQDATALQDFADFLLCIGDGRQLTYPELETSYAKIPCDMKYVRSLIDRVYPDITQHYQQSGFFANRAILAPRNVDVAAINNVVLERLSEQEQVYLSIDTLVKPEEHEALQLPPEFLHSLNISGIPVHDLRLKRCTPVLLLRNLNTARGLCNGTRLQIVEHRPHCIHARILTGKRRGDDVLLPRIFCESNDASLPFQIRRKQFPVQVCFAMTINKAQGQSLHQLGLYLLTEVFAHGQLYVALSRVTARLNVAILLANPEHEDQDGVAVKNIVYRQVVEDGLPPTF</sequence>
<keyword evidence="1" id="KW-0227">DNA damage</keyword>
<dbReference type="EC" id="5.6.2.3" evidence="1"/>
<dbReference type="GO" id="GO:0006310">
    <property type="term" value="P:DNA recombination"/>
    <property type="evidence" value="ECO:0007669"/>
    <property type="project" value="UniProtKB-KW"/>
</dbReference>
<dbReference type="PANTHER" id="PTHR10492:SF57">
    <property type="entry name" value="ATP-DEPENDENT DNA HELICASE"/>
    <property type="match status" value="1"/>
</dbReference>
<dbReference type="Pfam" id="PF21530">
    <property type="entry name" value="Pif1_2B_dom"/>
    <property type="match status" value="1"/>
</dbReference>
<dbReference type="InterPro" id="IPR049163">
    <property type="entry name" value="Pif1-like_2B_dom"/>
</dbReference>
<dbReference type="Proteomes" id="UP000075884">
    <property type="component" value="Unassembled WGS sequence"/>
</dbReference>
<keyword evidence="1" id="KW-0234">DNA repair</keyword>
<reference evidence="5" key="1">
    <citation type="submission" date="2013-03" db="EMBL/GenBank/DDBJ databases">
        <title>The Genome Sequence of Anopheles dirus WRAIR2.</title>
        <authorList>
            <consortium name="The Broad Institute Genomics Platform"/>
            <person name="Neafsey D.E."/>
            <person name="Walton C."/>
            <person name="Walker B."/>
            <person name="Young S.K."/>
            <person name="Zeng Q."/>
            <person name="Gargeya S."/>
            <person name="Fitzgerald M."/>
            <person name="Haas B."/>
            <person name="Abouelleil A."/>
            <person name="Allen A.W."/>
            <person name="Alvarado L."/>
            <person name="Arachchi H.M."/>
            <person name="Berlin A.M."/>
            <person name="Chapman S.B."/>
            <person name="Gainer-Dewar J."/>
            <person name="Goldberg J."/>
            <person name="Griggs A."/>
            <person name="Gujja S."/>
            <person name="Hansen M."/>
            <person name="Howarth C."/>
            <person name="Imamovic A."/>
            <person name="Ireland A."/>
            <person name="Larimer J."/>
            <person name="McCowan C."/>
            <person name="Murphy C."/>
            <person name="Pearson M."/>
            <person name="Poon T.W."/>
            <person name="Priest M."/>
            <person name="Roberts A."/>
            <person name="Saif S."/>
            <person name="Shea T."/>
            <person name="Sisk P."/>
            <person name="Sykes S."/>
            <person name="Wortman J."/>
            <person name="Nusbaum C."/>
            <person name="Birren B."/>
        </authorList>
    </citation>
    <scope>NUCLEOTIDE SEQUENCE [LARGE SCALE GENOMIC DNA]</scope>
    <source>
        <strain evidence="5">WRAIR2</strain>
    </source>
</reference>
<reference evidence="4" key="2">
    <citation type="submission" date="2020-05" db="UniProtKB">
        <authorList>
            <consortium name="EnsemblMetazoa"/>
        </authorList>
    </citation>
    <scope>IDENTIFICATION</scope>
    <source>
        <strain evidence="4">WRAIR2</strain>
    </source>
</reference>
<accession>A0A182NQA8</accession>
<keyword evidence="1" id="KW-0347">Helicase</keyword>
<dbReference type="STRING" id="7168.A0A182NQA8"/>
<dbReference type="GO" id="GO:0006281">
    <property type="term" value="P:DNA repair"/>
    <property type="evidence" value="ECO:0007669"/>
    <property type="project" value="UniProtKB-KW"/>
</dbReference>
<dbReference type="GO" id="GO:0016887">
    <property type="term" value="F:ATP hydrolysis activity"/>
    <property type="evidence" value="ECO:0007669"/>
    <property type="project" value="RHEA"/>
</dbReference>
<proteinExistence type="inferred from homology"/>
<dbReference type="EnsemblMetazoa" id="ADIR009843-RA">
    <property type="protein sequence ID" value="ADIR009843-PA"/>
    <property type="gene ID" value="ADIR009843"/>
</dbReference>
<evidence type="ECO:0000259" key="3">
    <source>
        <dbReference type="Pfam" id="PF21530"/>
    </source>
</evidence>
<evidence type="ECO:0000259" key="2">
    <source>
        <dbReference type="Pfam" id="PF05970"/>
    </source>
</evidence>
<dbReference type="Pfam" id="PF05970">
    <property type="entry name" value="PIF1"/>
    <property type="match status" value="1"/>
</dbReference>
<feature type="domain" description="DNA helicase Pif1-like DEAD-box helicase" evidence="2">
    <location>
        <begin position="235"/>
        <end position="431"/>
    </location>
</feature>
<comment type="similarity">
    <text evidence="1">Belongs to the helicase family.</text>
</comment>
<evidence type="ECO:0000313" key="5">
    <source>
        <dbReference type="Proteomes" id="UP000075884"/>
    </source>
</evidence>
<keyword evidence="1" id="KW-0547">Nucleotide-binding</keyword>
<evidence type="ECO:0000313" key="4">
    <source>
        <dbReference type="EnsemblMetazoa" id="ADIR009843-PA"/>
    </source>
</evidence>
<name>A0A182NQA8_9DIPT</name>
<keyword evidence="1" id="KW-0067">ATP-binding</keyword>
<dbReference type="InterPro" id="IPR027417">
    <property type="entry name" value="P-loop_NTPase"/>
</dbReference>
<evidence type="ECO:0000256" key="1">
    <source>
        <dbReference type="RuleBase" id="RU363044"/>
    </source>
</evidence>
<comment type="catalytic activity">
    <reaction evidence="1">
        <text>ATP + H2O = ADP + phosphate + H(+)</text>
        <dbReference type="Rhea" id="RHEA:13065"/>
        <dbReference type="ChEBI" id="CHEBI:15377"/>
        <dbReference type="ChEBI" id="CHEBI:15378"/>
        <dbReference type="ChEBI" id="CHEBI:30616"/>
        <dbReference type="ChEBI" id="CHEBI:43474"/>
        <dbReference type="ChEBI" id="CHEBI:456216"/>
        <dbReference type="EC" id="5.6.2.3"/>
    </reaction>
</comment>
<dbReference type="SUPFAM" id="SSF52540">
    <property type="entry name" value="P-loop containing nucleoside triphosphate hydrolases"/>
    <property type="match status" value="2"/>
</dbReference>
<keyword evidence="1" id="KW-0378">Hydrolase</keyword>
<dbReference type="GO" id="GO:0005524">
    <property type="term" value="F:ATP binding"/>
    <property type="evidence" value="ECO:0007669"/>
    <property type="project" value="UniProtKB-KW"/>
</dbReference>
<dbReference type="VEuPathDB" id="VectorBase:ADIR009843"/>
<keyword evidence="5" id="KW-1185">Reference proteome</keyword>
<keyword evidence="1" id="KW-0233">DNA recombination</keyword>
<dbReference type="GO" id="GO:0043139">
    <property type="term" value="F:5'-3' DNA helicase activity"/>
    <property type="evidence" value="ECO:0007669"/>
    <property type="project" value="UniProtKB-EC"/>
</dbReference>
<dbReference type="AlphaFoldDB" id="A0A182NQA8"/>
<comment type="cofactor">
    <cofactor evidence="1">
        <name>Mg(2+)</name>
        <dbReference type="ChEBI" id="CHEBI:18420"/>
    </cofactor>
</comment>
<dbReference type="PANTHER" id="PTHR10492">
    <property type="match status" value="1"/>
</dbReference>
<dbReference type="Gene3D" id="3.40.50.300">
    <property type="entry name" value="P-loop containing nucleotide triphosphate hydrolases"/>
    <property type="match status" value="1"/>
</dbReference>
<dbReference type="InterPro" id="IPR010285">
    <property type="entry name" value="DNA_helicase_pif1-like_DEAD"/>
</dbReference>
<organism evidence="4 5">
    <name type="scientific">Anopheles dirus</name>
    <dbReference type="NCBI Taxonomy" id="7168"/>
    <lineage>
        <taxon>Eukaryota</taxon>
        <taxon>Metazoa</taxon>
        <taxon>Ecdysozoa</taxon>
        <taxon>Arthropoda</taxon>
        <taxon>Hexapoda</taxon>
        <taxon>Insecta</taxon>
        <taxon>Pterygota</taxon>
        <taxon>Neoptera</taxon>
        <taxon>Endopterygota</taxon>
        <taxon>Diptera</taxon>
        <taxon>Nematocera</taxon>
        <taxon>Culicoidea</taxon>
        <taxon>Culicidae</taxon>
        <taxon>Anophelinae</taxon>
        <taxon>Anopheles</taxon>
    </lineage>
</organism>
<feature type="domain" description="DNA helicase Pif1-like 2B" evidence="3">
    <location>
        <begin position="523"/>
        <end position="568"/>
    </location>
</feature>
<protein>
    <recommendedName>
        <fullName evidence="1">ATP-dependent DNA helicase</fullName>
        <ecNumber evidence="1">5.6.2.3</ecNumber>
    </recommendedName>
</protein>
<dbReference type="GO" id="GO:0000723">
    <property type="term" value="P:telomere maintenance"/>
    <property type="evidence" value="ECO:0007669"/>
    <property type="project" value="InterPro"/>
</dbReference>